<reference evidence="2" key="1">
    <citation type="journal article" date="2010" name="PLoS ONE">
        <title>The Arthrobacter arilaitensis Re117 genome sequence reveals its genetic adaptation to the surface of cheese.</title>
        <authorList>
            <person name="Monnet C."/>
            <person name="Loux V."/>
            <person name="Gibrat J.F."/>
            <person name="Spinnler E."/>
            <person name="Barbe V."/>
            <person name="Vacherie B."/>
            <person name="Gavory F."/>
            <person name="Gourbeyre E."/>
            <person name="Siguier P."/>
            <person name="Chandler M."/>
            <person name="Elleuch R."/>
            <person name="Irlinger F."/>
            <person name="Vallaeys T."/>
        </authorList>
    </citation>
    <scope>NUCLEOTIDE SEQUENCE</scope>
    <source>
        <strain evidence="2">DSM 16368 / CIP 108037 / IAM 15318 / JCM 13566 / Re117</strain>
    </source>
</reference>
<sequence length="96" mass="11325">MSEEHVDVRFTAAGAPWKIRRSGRVWQVVVEPTVHFERVKWWEDTSFSIKKGKADRIDYAVWLVQVRLGNNPNSDILTWHLIEHPRTDSWSVQEVL</sequence>
<organism evidence="1 2">
    <name type="scientific">Glutamicibacter arilaitensis (strain DSM 16368 / CIP 108037 / IAM 15318 / JCM 13566 / NCIMB 14258 / Re117)</name>
    <name type="common">Arthrobacter arilaitensis</name>
    <dbReference type="NCBI Taxonomy" id="861360"/>
    <lineage>
        <taxon>Bacteria</taxon>
        <taxon>Bacillati</taxon>
        <taxon>Actinomycetota</taxon>
        <taxon>Actinomycetes</taxon>
        <taxon>Micrococcales</taxon>
        <taxon>Micrococcaceae</taxon>
        <taxon>Glutamicibacter</taxon>
    </lineage>
</organism>
<name>A0ABM9Q0Q0_GLUAR</name>
<reference evidence="2" key="2">
    <citation type="submission" date="2010-07" db="EMBL/GenBank/DDBJ databases">
        <title>Complete genome sequence of Arthrobacter arilaitensis (strain DSM 16368 / CIP 108037 / JCM 13566 / Re117).</title>
        <authorList>
            <person name="Genoscope."/>
        </authorList>
    </citation>
    <scope>NUCLEOTIDE SEQUENCE [LARGE SCALE GENOMIC DNA]</scope>
    <source>
        <strain evidence="2">DSM 16368 / CIP 108037 / IAM 15318 / JCM 13566 / Re117</strain>
    </source>
</reference>
<evidence type="ECO:0000313" key="1">
    <source>
        <dbReference type="EMBL" id="CBT77231.1"/>
    </source>
</evidence>
<dbReference type="Proteomes" id="UP000006878">
    <property type="component" value="Chromosome"/>
</dbReference>
<gene>
    <name evidence="1" type="ordered locus">AARI_30290</name>
</gene>
<evidence type="ECO:0000313" key="2">
    <source>
        <dbReference type="Proteomes" id="UP000006878"/>
    </source>
</evidence>
<proteinExistence type="predicted"/>
<keyword evidence="2" id="KW-1185">Reference proteome</keyword>
<dbReference type="GeneID" id="303186587"/>
<protein>
    <submittedName>
        <fullName evidence="1">Uncharacterized protein</fullName>
    </submittedName>
</protein>
<dbReference type="EMBL" id="FQ311875">
    <property type="protein sequence ID" value="CBT77231.1"/>
    <property type="molecule type" value="Genomic_DNA"/>
</dbReference>
<accession>A0ABM9Q0Q0</accession>
<dbReference type="RefSeq" id="WP_013350336.1">
    <property type="nucleotide sequence ID" value="NC_014550.1"/>
</dbReference>